<dbReference type="CDD" id="cd03365">
    <property type="entry name" value="TOPRIM_TopoIIA"/>
    <property type="match status" value="1"/>
</dbReference>
<evidence type="ECO:0000313" key="20">
    <source>
        <dbReference type="EMBL" id="RKO93185.1"/>
    </source>
</evidence>
<dbReference type="InterPro" id="IPR013758">
    <property type="entry name" value="Topo_IIA_A/C_ab"/>
</dbReference>
<dbReference type="InterPro" id="IPR013757">
    <property type="entry name" value="Topo_IIA_A_a_sf"/>
</dbReference>
<dbReference type="Gene3D" id="3.40.50.670">
    <property type="match status" value="1"/>
</dbReference>
<dbReference type="GO" id="GO:0003677">
    <property type="term" value="F:DNA binding"/>
    <property type="evidence" value="ECO:0007669"/>
    <property type="project" value="UniProtKB-UniRule"/>
</dbReference>
<evidence type="ECO:0000256" key="14">
    <source>
        <dbReference type="ARBA" id="ARBA00053943"/>
    </source>
</evidence>
<dbReference type="Pfam" id="PF00204">
    <property type="entry name" value="DNA_gyraseB"/>
    <property type="match status" value="1"/>
</dbReference>
<evidence type="ECO:0000256" key="4">
    <source>
        <dbReference type="ARBA" id="ARBA00011080"/>
    </source>
</evidence>
<dbReference type="InterPro" id="IPR003594">
    <property type="entry name" value="HATPase_dom"/>
</dbReference>
<dbReference type="Gene3D" id="3.30.1360.40">
    <property type="match status" value="1"/>
</dbReference>
<dbReference type="CDD" id="cd16930">
    <property type="entry name" value="HATPase_TopII-like"/>
    <property type="match status" value="1"/>
</dbReference>
<dbReference type="SUPFAM" id="SSF56719">
    <property type="entry name" value="Type II DNA topoisomerase"/>
    <property type="match status" value="1"/>
</dbReference>
<dbReference type="InterPro" id="IPR034157">
    <property type="entry name" value="TOPRIM_TopoII"/>
</dbReference>
<comment type="similarity">
    <text evidence="4 16">Belongs to the type II topoisomerase family.</text>
</comment>
<evidence type="ECO:0000256" key="6">
    <source>
        <dbReference type="ARBA" id="ARBA00019635"/>
    </source>
</evidence>
<feature type="domain" description="Topo IIA-type catalytic" evidence="19">
    <location>
        <begin position="798"/>
        <end position="1244"/>
    </location>
</feature>
<evidence type="ECO:0000313" key="21">
    <source>
        <dbReference type="Proteomes" id="UP000269721"/>
    </source>
</evidence>
<comment type="subunit">
    <text evidence="16">Homodimer.</text>
</comment>
<proteinExistence type="inferred from homology"/>
<keyword evidence="13 15" id="KW-0413">Isomerase</keyword>
<dbReference type="Gene3D" id="3.30.230.10">
    <property type="match status" value="1"/>
</dbReference>
<accession>A0A4P9WLW3</accession>
<dbReference type="EMBL" id="KZ994340">
    <property type="protein sequence ID" value="RKO93185.1"/>
    <property type="molecule type" value="Genomic_DNA"/>
</dbReference>
<dbReference type="FunFam" id="3.30.230.10:FF:000008">
    <property type="entry name" value="DNA topoisomerase 2"/>
    <property type="match status" value="1"/>
</dbReference>
<dbReference type="InterPro" id="IPR013760">
    <property type="entry name" value="Topo_IIA-like_dom_sf"/>
</dbReference>
<keyword evidence="10" id="KW-0460">Magnesium</keyword>
<keyword evidence="21" id="KW-1185">Reference proteome</keyword>
<dbReference type="GO" id="GO:0000819">
    <property type="term" value="P:sister chromatid segregation"/>
    <property type="evidence" value="ECO:0007669"/>
    <property type="project" value="TreeGrafter"/>
</dbReference>
<dbReference type="Gene3D" id="3.30.565.10">
    <property type="entry name" value="Histidine kinase-like ATPase, C-terminal domain"/>
    <property type="match status" value="1"/>
</dbReference>
<evidence type="ECO:0000259" key="18">
    <source>
        <dbReference type="PROSITE" id="PS50880"/>
    </source>
</evidence>
<evidence type="ECO:0000259" key="19">
    <source>
        <dbReference type="PROSITE" id="PS52040"/>
    </source>
</evidence>
<dbReference type="FunFam" id="3.30.1490.30:FF:000001">
    <property type="entry name" value="DNA topoisomerase 2"/>
    <property type="match status" value="1"/>
</dbReference>
<dbReference type="SMART" id="SM00433">
    <property type="entry name" value="TOP2c"/>
    <property type="match status" value="1"/>
</dbReference>
<dbReference type="GO" id="GO:0005524">
    <property type="term" value="F:ATP binding"/>
    <property type="evidence" value="ECO:0007669"/>
    <property type="project" value="UniProtKB-UniRule"/>
</dbReference>
<keyword evidence="12 15" id="KW-0238">DNA-binding</keyword>
<dbReference type="PANTHER" id="PTHR10169:SF38">
    <property type="entry name" value="DNA TOPOISOMERASE 2"/>
    <property type="match status" value="1"/>
</dbReference>
<dbReference type="FunFam" id="3.90.199.10:FF:000002">
    <property type="entry name" value="DNA topoisomerase 2"/>
    <property type="match status" value="1"/>
</dbReference>
<dbReference type="Pfam" id="PF00521">
    <property type="entry name" value="DNA_topoisoIV"/>
    <property type="match status" value="1"/>
</dbReference>
<evidence type="ECO:0000256" key="10">
    <source>
        <dbReference type="ARBA" id="ARBA00022842"/>
    </source>
</evidence>
<keyword evidence="11 15" id="KW-0799">Topoisomerase</keyword>
<dbReference type="AlphaFoldDB" id="A0A4P9WLW3"/>
<dbReference type="Pfam" id="PF01751">
    <property type="entry name" value="Toprim"/>
    <property type="match status" value="1"/>
</dbReference>
<dbReference type="FunFam" id="3.30.565.10:FF:000004">
    <property type="entry name" value="DNA topoisomerase 2"/>
    <property type="match status" value="1"/>
</dbReference>
<dbReference type="SMART" id="SM00387">
    <property type="entry name" value="HATPase_c"/>
    <property type="match status" value="1"/>
</dbReference>
<dbReference type="InterPro" id="IPR031660">
    <property type="entry name" value="TOPRIM_C"/>
</dbReference>
<dbReference type="GO" id="GO:0005634">
    <property type="term" value="C:nucleus"/>
    <property type="evidence" value="ECO:0007669"/>
    <property type="project" value="TreeGrafter"/>
</dbReference>
<dbReference type="PRINTS" id="PR01158">
    <property type="entry name" value="TOPISMRASEII"/>
</dbReference>
<dbReference type="InterPro" id="IPR013506">
    <property type="entry name" value="Topo_IIA_bsu_dom2"/>
</dbReference>
<feature type="region of interest" description="Disordered" evidence="17">
    <location>
        <begin position="66"/>
        <end position="109"/>
    </location>
</feature>
<dbReference type="Gene3D" id="3.90.199.10">
    <property type="entry name" value="Topoisomerase II, domain 5"/>
    <property type="match status" value="1"/>
</dbReference>
<evidence type="ECO:0000256" key="16">
    <source>
        <dbReference type="RuleBase" id="RU362094"/>
    </source>
</evidence>
<dbReference type="Gene3D" id="1.10.268.10">
    <property type="entry name" value="Topoisomerase, domain 3"/>
    <property type="match status" value="1"/>
</dbReference>
<dbReference type="OrthoDB" id="276498at2759"/>
<comment type="cofactor">
    <cofactor evidence="3">
        <name>Mg(2+)</name>
        <dbReference type="ChEBI" id="CHEBI:18420"/>
    </cofactor>
</comment>
<dbReference type="FunFam" id="3.30.1360.40:FF:000003">
    <property type="entry name" value="DNA topoisomerase 2"/>
    <property type="match status" value="1"/>
</dbReference>
<comment type="function">
    <text evidence="14 16">Control of topological states of DNA by transient breakage and subsequent rejoining of DNA strands. Topoisomerase II makes double-strand breaks.</text>
</comment>
<evidence type="ECO:0000256" key="2">
    <source>
        <dbReference type="ARBA" id="ARBA00001913"/>
    </source>
</evidence>
<evidence type="ECO:0000256" key="15">
    <source>
        <dbReference type="PROSITE-ProRule" id="PRU01384"/>
    </source>
</evidence>
<gene>
    <name evidence="20" type="ORF">BDK51DRAFT_35856</name>
</gene>
<evidence type="ECO:0000256" key="8">
    <source>
        <dbReference type="ARBA" id="ARBA00022741"/>
    </source>
</evidence>
<evidence type="ECO:0000256" key="5">
    <source>
        <dbReference type="ARBA" id="ARBA00012895"/>
    </source>
</evidence>
<dbReference type="EC" id="5.6.2.2" evidence="5 16"/>
<evidence type="ECO:0000256" key="7">
    <source>
        <dbReference type="ARBA" id="ARBA00022723"/>
    </source>
</evidence>
<reference evidence="21" key="1">
    <citation type="journal article" date="2018" name="Nat. Microbiol.">
        <title>Leveraging single-cell genomics to expand the fungal tree of life.</title>
        <authorList>
            <person name="Ahrendt S.R."/>
            <person name="Quandt C.A."/>
            <person name="Ciobanu D."/>
            <person name="Clum A."/>
            <person name="Salamov A."/>
            <person name="Andreopoulos B."/>
            <person name="Cheng J.F."/>
            <person name="Woyke T."/>
            <person name="Pelin A."/>
            <person name="Henrissat B."/>
            <person name="Reynolds N.K."/>
            <person name="Benny G.L."/>
            <person name="Smith M.E."/>
            <person name="James T.Y."/>
            <person name="Grigoriev I.V."/>
        </authorList>
    </citation>
    <scope>NUCLEOTIDE SEQUENCE [LARGE SCALE GENOMIC DNA]</scope>
</reference>
<evidence type="ECO:0000256" key="13">
    <source>
        <dbReference type="ARBA" id="ARBA00023235"/>
    </source>
</evidence>
<dbReference type="Proteomes" id="UP000269721">
    <property type="component" value="Unassembled WGS sequence"/>
</dbReference>
<dbReference type="SUPFAM" id="SSF54211">
    <property type="entry name" value="Ribosomal protein S5 domain 2-like"/>
    <property type="match status" value="1"/>
</dbReference>
<dbReference type="GO" id="GO:0046872">
    <property type="term" value="F:metal ion binding"/>
    <property type="evidence" value="ECO:0007669"/>
    <property type="project" value="UniProtKB-KW"/>
</dbReference>
<dbReference type="SMART" id="SM00434">
    <property type="entry name" value="TOP4c"/>
    <property type="match status" value="1"/>
</dbReference>
<feature type="domain" description="Toprim" evidence="18">
    <location>
        <begin position="552"/>
        <end position="666"/>
    </location>
</feature>
<dbReference type="PROSITE" id="PS00177">
    <property type="entry name" value="TOPOISOMERASE_II"/>
    <property type="match status" value="1"/>
</dbReference>
<dbReference type="InterPro" id="IPR014721">
    <property type="entry name" value="Ribsml_uS5_D2-typ_fold_subgr"/>
</dbReference>
<dbReference type="CDD" id="cd03481">
    <property type="entry name" value="TopoIIA_Trans_ScTopoIIA"/>
    <property type="match status" value="1"/>
</dbReference>
<protein>
    <recommendedName>
        <fullName evidence="6 16">DNA topoisomerase 2</fullName>
        <ecNumber evidence="5 16">5.6.2.2</ecNumber>
    </recommendedName>
</protein>
<dbReference type="Gene3D" id="3.30.1490.30">
    <property type="match status" value="1"/>
</dbReference>
<dbReference type="SUPFAM" id="SSF55874">
    <property type="entry name" value="ATPase domain of HSP90 chaperone/DNA topoisomerase II/histidine kinase"/>
    <property type="match status" value="1"/>
</dbReference>
<dbReference type="InterPro" id="IPR001154">
    <property type="entry name" value="TopoII_euk"/>
</dbReference>
<dbReference type="PROSITE" id="PS50880">
    <property type="entry name" value="TOPRIM"/>
    <property type="match status" value="1"/>
</dbReference>
<dbReference type="InterPro" id="IPR013759">
    <property type="entry name" value="Topo_IIA_B_C"/>
</dbReference>
<evidence type="ECO:0000256" key="12">
    <source>
        <dbReference type="ARBA" id="ARBA00023125"/>
    </source>
</evidence>
<dbReference type="CDD" id="cd00187">
    <property type="entry name" value="TOP4c"/>
    <property type="match status" value="1"/>
</dbReference>
<dbReference type="PRINTS" id="PR00418">
    <property type="entry name" value="TPI2FAMILY"/>
</dbReference>
<keyword evidence="8 16" id="KW-0547">Nucleotide-binding</keyword>
<keyword evidence="9 16" id="KW-0067">ATP-binding</keyword>
<comment type="catalytic activity">
    <reaction evidence="1 15 16">
        <text>ATP-dependent breakage, passage and rejoining of double-stranded DNA.</text>
        <dbReference type="EC" id="5.6.2.2"/>
    </reaction>
</comment>
<dbReference type="FunFam" id="3.40.50.670:FF:000001">
    <property type="entry name" value="DNA topoisomerase 2"/>
    <property type="match status" value="2"/>
</dbReference>
<feature type="compositionally biased region" description="Acidic residues" evidence="17">
    <location>
        <begin position="1181"/>
        <end position="1193"/>
    </location>
</feature>
<dbReference type="Pfam" id="PF16898">
    <property type="entry name" value="TOPRIM_C"/>
    <property type="match status" value="1"/>
</dbReference>
<name>A0A4P9WLW3_9FUNG</name>
<evidence type="ECO:0000256" key="9">
    <source>
        <dbReference type="ARBA" id="ARBA00022840"/>
    </source>
</evidence>
<dbReference type="PROSITE" id="PS52040">
    <property type="entry name" value="TOPO_IIA"/>
    <property type="match status" value="1"/>
</dbReference>
<dbReference type="InterPro" id="IPR002205">
    <property type="entry name" value="Topo_IIA_dom_A"/>
</dbReference>
<feature type="compositionally biased region" description="Polar residues" evidence="17">
    <location>
        <begin position="79"/>
        <end position="92"/>
    </location>
</feature>
<dbReference type="InterPro" id="IPR050634">
    <property type="entry name" value="DNA_Topoisomerase_II"/>
</dbReference>
<comment type="cofactor">
    <cofactor evidence="2">
        <name>Ca(2+)</name>
        <dbReference type="ChEBI" id="CHEBI:29108"/>
    </cofactor>
</comment>
<sequence>MSRPLGRAATTAGERVRMKLLSTAAAAALARRPASPWNLLAPVRCFRSQPTPPRLLKKDRIFHNTSRQPHRAHFHSAASLHTQSPPASMSDSEPSEEIPGPASDSDADFAPVLNKKLGRAKPPAAATDIYQRKSQLEHILLRPDTYIGSVESVPMPMWVVGADEKMVHKTIEFVPGLYKIFDEILSNAADNKIRDPSMNTIKVTIDKESTRITVENNGRGIPVVIHETEQMYIPELIFGHLLTSSNYDDDEKKITGGRNGFGAKLCNIFSKEFIVETSDSESGKKFKQSFSANMSKRTQPKITNAAKNDFTRISFKPDLAKFGMTELDDDFISLLRKRVYDIAGVVEDVKVFFNDERIKIKNFKEYAKLYIGEEEEGASGKAVLVHEKKDERWEVAFAVSDGQFQQVSFVNSICTTKGGTHVAMIVDQIVAAVGEAVKKKCKNAGGVTVKPHQIKSYISIFVKSYIDNPTFDSQTKDTMTLRPAKFGSKCVLSDTFLNRVMKSGIVDNLLELASRKQTAQLKKTDGSKRNRIKGIPKLDDANNAGTRLASECTLILTEGDSAKALAISGLGVVGRDNFGVFPLRGKLLNVREASHKQISENAEINAIKQILGLKHGQTYANAGGLRYGHVMIMTDQDHDGSHIKGLIINLFDHFWPGLLKTPGFLLQFITPIVKVTKGSREISFYTTPEYEEWRENNAEGKGWNIKYYKGLGTSTAADAKKYFQRMDHHLKPFVAAEDDDRECIDLAFSKKRADARKDWISSHVSGTHMDHLAEEIPISDFVNDELILFSIADNARSIPCLVDGMKPGQRKILFSCFKRNLTKGEIKVAQLAGYVSEHSAYHHGEASLQSTIVNLAQDYVGSNNMNLLEPRGQFGTRLQGGKDSAHARYIFTRLSSVARLIYHPSDDKLLKYLNEESLNIEPEWYIPILPMVLVNGADGIGTGWSTTIPNHNPRDIVANLIRKLNAEPYVRMHPWYRGFKGKVELVDNKYQISGVVTKTSDTTLDITELPIGSWTQTYKEFLEGLRDGTTKNPEPFIEDFKEYHTDTSVHFSVQLSAINMAKAEAEGLDKKFKMTTSASLSNMVLFDRDARLRRYASIEEILDEFYEVRLEFYDKRKAYLISKLKKEHLRLANQVRFVTEIITGDLVVQNRRKPELVRTLRSAGYTELRDGDDVAAPAADDVADTDADAEEDNDSKGFDYLLSMPIWNLTAEKVEKLTRARDEKSEELSQLQQKSPTDLWRADLDAFLVEWDVRTTSMRGRDPPKTRNRALSH</sequence>
<dbReference type="InterPro" id="IPR020568">
    <property type="entry name" value="Ribosomal_Su5_D2-typ_SF"/>
</dbReference>
<dbReference type="InterPro" id="IPR036890">
    <property type="entry name" value="HATPase_C_sf"/>
</dbReference>
<organism evidence="20 21">
    <name type="scientific">Blyttiomyces helicus</name>
    <dbReference type="NCBI Taxonomy" id="388810"/>
    <lineage>
        <taxon>Eukaryota</taxon>
        <taxon>Fungi</taxon>
        <taxon>Fungi incertae sedis</taxon>
        <taxon>Chytridiomycota</taxon>
        <taxon>Chytridiomycota incertae sedis</taxon>
        <taxon>Chytridiomycetes</taxon>
        <taxon>Chytridiomycetes incertae sedis</taxon>
        <taxon>Blyttiomyces</taxon>
    </lineage>
</organism>
<dbReference type="GO" id="GO:0003918">
    <property type="term" value="F:DNA topoisomerase type II (double strand cut, ATP-hydrolyzing) activity"/>
    <property type="evidence" value="ECO:0007669"/>
    <property type="project" value="UniProtKB-UniRule"/>
</dbReference>
<dbReference type="Pfam" id="PF02518">
    <property type="entry name" value="HATPase_c"/>
    <property type="match status" value="1"/>
</dbReference>
<dbReference type="InterPro" id="IPR018522">
    <property type="entry name" value="TopoIIA_CS"/>
</dbReference>
<dbReference type="GO" id="GO:0006265">
    <property type="term" value="P:DNA topological change"/>
    <property type="evidence" value="ECO:0007669"/>
    <property type="project" value="UniProtKB-UniRule"/>
</dbReference>
<feature type="region of interest" description="Disordered" evidence="17">
    <location>
        <begin position="1176"/>
        <end position="1196"/>
    </location>
</feature>
<evidence type="ECO:0000256" key="17">
    <source>
        <dbReference type="SAM" id="MobiDB-lite"/>
    </source>
</evidence>
<dbReference type="InterPro" id="IPR006171">
    <property type="entry name" value="TOPRIM_dom"/>
</dbReference>
<dbReference type="GO" id="GO:0000712">
    <property type="term" value="P:resolution of meiotic recombination intermediates"/>
    <property type="evidence" value="ECO:0007669"/>
    <property type="project" value="TreeGrafter"/>
</dbReference>
<feature type="active site" description="O-(5'-phospho-DNA)-tyrosine intermediate" evidence="15">
    <location>
        <position position="889"/>
    </location>
</feature>
<keyword evidence="7" id="KW-0479">Metal-binding</keyword>
<evidence type="ECO:0000256" key="3">
    <source>
        <dbReference type="ARBA" id="ARBA00001946"/>
    </source>
</evidence>
<dbReference type="PANTHER" id="PTHR10169">
    <property type="entry name" value="DNA TOPOISOMERASE/GYRASE"/>
    <property type="match status" value="1"/>
</dbReference>
<dbReference type="InterPro" id="IPR001241">
    <property type="entry name" value="Topo_IIA"/>
</dbReference>
<evidence type="ECO:0000256" key="11">
    <source>
        <dbReference type="ARBA" id="ARBA00023029"/>
    </source>
</evidence>
<evidence type="ECO:0000256" key="1">
    <source>
        <dbReference type="ARBA" id="ARBA00000185"/>
    </source>
</evidence>